<gene>
    <name evidence="2" type="ORF">A2U01_0001249</name>
</gene>
<dbReference type="AlphaFoldDB" id="A0A392LZN7"/>
<reference evidence="2 3" key="1">
    <citation type="journal article" date="2018" name="Front. Plant Sci.">
        <title>Red Clover (Trifolium pratense) and Zigzag Clover (T. medium) - A Picture of Genomic Similarities and Differences.</title>
        <authorList>
            <person name="Dluhosova J."/>
            <person name="Istvanek J."/>
            <person name="Nedelnik J."/>
            <person name="Repkova J."/>
        </authorList>
    </citation>
    <scope>NUCLEOTIDE SEQUENCE [LARGE SCALE GENOMIC DNA]</scope>
    <source>
        <strain evidence="3">cv. 10/8</strain>
        <tissue evidence="2">Leaf</tissue>
    </source>
</reference>
<evidence type="ECO:0000313" key="3">
    <source>
        <dbReference type="Proteomes" id="UP000265520"/>
    </source>
</evidence>
<comment type="caution">
    <text evidence="2">The sequence shown here is derived from an EMBL/GenBank/DDBJ whole genome shotgun (WGS) entry which is preliminary data.</text>
</comment>
<evidence type="ECO:0000256" key="1">
    <source>
        <dbReference type="SAM" id="MobiDB-lite"/>
    </source>
</evidence>
<name>A0A392LZN7_9FABA</name>
<accession>A0A392LZN7</accession>
<evidence type="ECO:0000313" key="2">
    <source>
        <dbReference type="EMBL" id="MCH80480.1"/>
    </source>
</evidence>
<feature type="region of interest" description="Disordered" evidence="1">
    <location>
        <begin position="1"/>
        <end position="30"/>
    </location>
</feature>
<proteinExistence type="predicted"/>
<dbReference type="PANTHER" id="PTHR34427:SF5">
    <property type="entry name" value="DUF4283 DOMAIN-CONTAINING PROTEIN"/>
    <property type="match status" value="1"/>
</dbReference>
<protein>
    <submittedName>
        <fullName evidence="2">DUF4283 domain protein</fullName>
    </submittedName>
</protein>
<dbReference type="PANTHER" id="PTHR34427">
    <property type="entry name" value="DUF4283 DOMAIN PROTEIN"/>
    <property type="match status" value="1"/>
</dbReference>
<organism evidence="2 3">
    <name type="scientific">Trifolium medium</name>
    <dbReference type="NCBI Taxonomy" id="97028"/>
    <lineage>
        <taxon>Eukaryota</taxon>
        <taxon>Viridiplantae</taxon>
        <taxon>Streptophyta</taxon>
        <taxon>Embryophyta</taxon>
        <taxon>Tracheophyta</taxon>
        <taxon>Spermatophyta</taxon>
        <taxon>Magnoliopsida</taxon>
        <taxon>eudicotyledons</taxon>
        <taxon>Gunneridae</taxon>
        <taxon>Pentapetalae</taxon>
        <taxon>rosids</taxon>
        <taxon>fabids</taxon>
        <taxon>Fabales</taxon>
        <taxon>Fabaceae</taxon>
        <taxon>Papilionoideae</taxon>
        <taxon>50 kb inversion clade</taxon>
        <taxon>NPAAA clade</taxon>
        <taxon>Hologalegina</taxon>
        <taxon>IRL clade</taxon>
        <taxon>Trifolieae</taxon>
        <taxon>Trifolium</taxon>
    </lineage>
</organism>
<keyword evidence="3" id="KW-1185">Reference proteome</keyword>
<feature type="compositionally biased region" description="Basic and acidic residues" evidence="1">
    <location>
        <begin position="1"/>
        <end position="19"/>
    </location>
</feature>
<dbReference type="Proteomes" id="UP000265520">
    <property type="component" value="Unassembled WGS sequence"/>
</dbReference>
<sequence>MREKEEREGLERGGRKGGEKGATSGGHQHGCLQRLDKETTSFYFTNFPEEVKAMELWREVRDAKDILRRMEDMWVVTYKLRINLSRFEIQHRFRGSQGGGGLHGLRGLAYGLLWLLQTKETWLRCSEVPLHVWGEALFRAPAFKFGSFLKVDESTKQMLRGDVARVLIETSNCNIIDSTMKILVQGQNFLIRVIEEGGGWAAADQWHNGEEYVVQRENALSMASADGASNFAAVEGFSQDG</sequence>
<dbReference type="EMBL" id="LXQA010001103">
    <property type="protein sequence ID" value="MCH80480.1"/>
    <property type="molecule type" value="Genomic_DNA"/>
</dbReference>